<evidence type="ECO:0000256" key="6">
    <source>
        <dbReference type="ARBA" id="ARBA00040494"/>
    </source>
</evidence>
<comment type="subcellular location">
    <subcellularLocation>
        <location evidence="1">Cytoplasm</location>
    </subcellularLocation>
</comment>
<dbReference type="EMBL" id="LOWA01000055">
    <property type="protein sequence ID" value="KVE24185.1"/>
    <property type="molecule type" value="Genomic_DNA"/>
</dbReference>
<evidence type="ECO:0000256" key="4">
    <source>
        <dbReference type="ARBA" id="ARBA00022927"/>
    </source>
</evidence>
<keyword evidence="3" id="KW-0963">Cytoplasm</keyword>
<accession>A0A103DWS2</accession>
<evidence type="ECO:0000313" key="9">
    <source>
        <dbReference type="EMBL" id="KVE24185.1"/>
    </source>
</evidence>
<keyword evidence="4" id="KW-0653">Protein transport</keyword>
<dbReference type="GO" id="GO:0030254">
    <property type="term" value="P:protein secretion by the type III secretion system"/>
    <property type="evidence" value="ECO:0007669"/>
    <property type="project" value="InterPro"/>
</dbReference>
<dbReference type="NCBIfam" id="TIGR02499">
    <property type="entry name" value="HrpE_YscL_not"/>
    <property type="match status" value="1"/>
</dbReference>
<feature type="domain" description="Flagellar assembly protein FliH/Type III secretion system HrpE" evidence="8">
    <location>
        <begin position="115"/>
        <end position="228"/>
    </location>
</feature>
<dbReference type="InterPro" id="IPR012842">
    <property type="entry name" value="T3SS_SctL/SctL2"/>
</dbReference>
<dbReference type="InterPro" id="IPR051472">
    <property type="entry name" value="T3SS_Stator/FliH"/>
</dbReference>
<gene>
    <name evidence="9" type="ORF">WS67_01060</name>
</gene>
<feature type="coiled-coil region" evidence="7">
    <location>
        <begin position="39"/>
        <end position="92"/>
    </location>
</feature>
<dbReference type="OrthoDB" id="6008834at2"/>
<sequence>MVIWLRRNGSATAQIGADAINTDLGVTGDVIARDTFGKLVELEQAYAILADQREALLADAHAQAASIVAAAEDKAQQLLDAARRDCESAIAQGYADGYDQARTEWMEQVAASADMQTKMQKRMCARLAEIVTSAVEQIVHVQNHDALFERALSTVERMVDGATYLHVAVNPQDFEQARTTFNRLASRWRELGYPISLSVNIDKRLAPGSCVCDSDCGTVDASLDTQLRAMRNAVSRALKRAVDRTASATMADETSDPGLHVRQSADAFISATDISGSQMIEQPHADDGAFA</sequence>
<protein>
    <recommendedName>
        <fullName evidence="6">Type 3 secretion system stator protein</fullName>
    </recommendedName>
</protein>
<dbReference type="InterPro" id="IPR018035">
    <property type="entry name" value="Flagellar_FliH/T3SS_HrpE"/>
</dbReference>
<dbReference type="GO" id="GO:0005829">
    <property type="term" value="C:cytosol"/>
    <property type="evidence" value="ECO:0007669"/>
    <property type="project" value="TreeGrafter"/>
</dbReference>
<proteinExistence type="inferred from homology"/>
<comment type="similarity">
    <text evidence="5">Belongs to the SctL stator family.</text>
</comment>
<evidence type="ECO:0000259" key="8">
    <source>
        <dbReference type="Pfam" id="PF02108"/>
    </source>
</evidence>
<dbReference type="PANTHER" id="PTHR34982">
    <property type="entry name" value="YOP PROTEINS TRANSLOCATION PROTEIN L"/>
    <property type="match status" value="1"/>
</dbReference>
<organism evidence="9 10">
    <name type="scientific">Burkholderia singularis</name>
    <dbReference type="NCBI Taxonomy" id="1503053"/>
    <lineage>
        <taxon>Bacteria</taxon>
        <taxon>Pseudomonadati</taxon>
        <taxon>Pseudomonadota</taxon>
        <taxon>Betaproteobacteria</taxon>
        <taxon>Burkholderiales</taxon>
        <taxon>Burkholderiaceae</taxon>
        <taxon>Burkholderia</taxon>
        <taxon>pseudomallei group</taxon>
    </lineage>
</organism>
<evidence type="ECO:0000256" key="5">
    <source>
        <dbReference type="ARBA" id="ARBA00024335"/>
    </source>
</evidence>
<dbReference type="Proteomes" id="UP000062788">
    <property type="component" value="Unassembled WGS sequence"/>
</dbReference>
<evidence type="ECO:0000256" key="2">
    <source>
        <dbReference type="ARBA" id="ARBA00022448"/>
    </source>
</evidence>
<dbReference type="PANTHER" id="PTHR34982:SF4">
    <property type="entry name" value="TYPE 3 SECRETION SYSTEM STATOR PROTEIN"/>
    <property type="match status" value="1"/>
</dbReference>
<dbReference type="Pfam" id="PF02108">
    <property type="entry name" value="FliH"/>
    <property type="match status" value="1"/>
</dbReference>
<evidence type="ECO:0000313" key="10">
    <source>
        <dbReference type="Proteomes" id="UP000062788"/>
    </source>
</evidence>
<comment type="caution">
    <text evidence="9">The sequence shown here is derived from an EMBL/GenBank/DDBJ whole genome shotgun (WGS) entry which is preliminary data.</text>
</comment>
<dbReference type="AlphaFoldDB" id="A0A103DWS2"/>
<reference evidence="9 10" key="1">
    <citation type="submission" date="2015-11" db="EMBL/GenBank/DDBJ databases">
        <title>Expanding the genomic diversity of Burkholderia species for the development of highly accurate diagnostics.</title>
        <authorList>
            <person name="Sahl J."/>
            <person name="Keim P."/>
            <person name="Wagner D."/>
        </authorList>
    </citation>
    <scope>NUCLEOTIDE SEQUENCE [LARGE SCALE GENOMIC DNA]</scope>
    <source>
        <strain evidence="9 10">TSV85</strain>
    </source>
</reference>
<keyword evidence="2" id="KW-0813">Transport</keyword>
<keyword evidence="10" id="KW-1185">Reference proteome</keyword>
<evidence type="ECO:0000256" key="7">
    <source>
        <dbReference type="SAM" id="Coils"/>
    </source>
</evidence>
<name>A0A103DWS2_9BURK</name>
<dbReference type="NCBIfam" id="NF006574">
    <property type="entry name" value="PRK09098.1"/>
    <property type="match status" value="1"/>
</dbReference>
<keyword evidence="7" id="KW-0175">Coiled coil</keyword>
<evidence type="ECO:0000256" key="1">
    <source>
        <dbReference type="ARBA" id="ARBA00004496"/>
    </source>
</evidence>
<evidence type="ECO:0000256" key="3">
    <source>
        <dbReference type="ARBA" id="ARBA00022490"/>
    </source>
</evidence>